<name>A0A290XB64_9GAMM</name>
<proteinExistence type="predicted"/>
<reference evidence="2" key="1">
    <citation type="submission" date="2017-09" db="EMBL/GenBank/DDBJ databases">
        <title>Luteimonas liuhanmingii sp.nov., isolated from the intestinal contents of Tibetan Plateau Pika in Yushu, Qinghai Province, China.</title>
        <authorList>
            <person name="Gui Z."/>
        </authorList>
    </citation>
    <scope>NUCLEOTIDE SEQUENCE [LARGE SCALE GENOMIC DNA]</scope>
    <source>
        <strain evidence="2">100111</strain>
    </source>
</reference>
<gene>
    <name evidence="1" type="ORF">CNR27_01665</name>
</gene>
<evidence type="ECO:0000313" key="2">
    <source>
        <dbReference type="Proteomes" id="UP000218968"/>
    </source>
</evidence>
<dbReference type="Proteomes" id="UP000218968">
    <property type="component" value="Chromosome"/>
</dbReference>
<dbReference type="RefSeq" id="WP_096296643.1">
    <property type="nucleotide sequence ID" value="NZ_CP023406.1"/>
</dbReference>
<dbReference type="EMBL" id="CP023406">
    <property type="protein sequence ID" value="ATD66313.1"/>
    <property type="molecule type" value="Genomic_DNA"/>
</dbReference>
<dbReference type="KEGG" id="lum:CNR27_01665"/>
<organism evidence="1 2">
    <name type="scientific">Luteimonas chenhongjianii</name>
    <dbReference type="NCBI Taxonomy" id="2006110"/>
    <lineage>
        <taxon>Bacteria</taxon>
        <taxon>Pseudomonadati</taxon>
        <taxon>Pseudomonadota</taxon>
        <taxon>Gammaproteobacteria</taxon>
        <taxon>Lysobacterales</taxon>
        <taxon>Lysobacteraceae</taxon>
        <taxon>Luteimonas</taxon>
    </lineage>
</organism>
<accession>A0A290XB64</accession>
<sequence length="206" mass="22176">MSLEALLAGVDPRWHDAKADALDAGLLERARGSRLGRRLLVGALQAGPAAHLLAPSPNGFAGLIERWSPVRLAALHRDLGVLAYAPAIRAEVSRDAVKRLKTQLAGSYLLALDRSIWDARVDPALQASLCAALTDALASASPPQRLFDLLELQGRAELQAWAAQREPALADWARLIHPPTELPTAHLPEKPLLVVHAHHYSRAIAA</sequence>
<evidence type="ECO:0000313" key="1">
    <source>
        <dbReference type="EMBL" id="ATD66313.1"/>
    </source>
</evidence>
<keyword evidence="2" id="KW-1185">Reference proteome</keyword>
<dbReference type="AlphaFoldDB" id="A0A290XB64"/>
<protein>
    <submittedName>
        <fullName evidence="1">Uncharacterized protein</fullName>
    </submittedName>
</protein>
<dbReference type="OrthoDB" id="5975324at2"/>